<evidence type="ECO:0000256" key="3">
    <source>
        <dbReference type="ARBA" id="ARBA00022782"/>
    </source>
</evidence>
<dbReference type="GO" id="GO:0030154">
    <property type="term" value="P:cell differentiation"/>
    <property type="evidence" value="ECO:0007669"/>
    <property type="project" value="UniProtKB-KW"/>
</dbReference>
<evidence type="ECO:0000259" key="10">
    <source>
        <dbReference type="PROSITE" id="PS51526"/>
    </source>
</evidence>
<proteinExistence type="predicted"/>
<dbReference type="InParanoid" id="A0A2J7QRA4"/>
<dbReference type="EMBL" id="NEVH01011919">
    <property type="protein sequence ID" value="PNF31105.1"/>
    <property type="molecule type" value="Genomic_DNA"/>
</dbReference>
<dbReference type="GO" id="GO:0000981">
    <property type="term" value="F:DNA-binding transcription factor activity, RNA polymerase II-specific"/>
    <property type="evidence" value="ECO:0007669"/>
    <property type="project" value="TreeGrafter"/>
</dbReference>
<dbReference type="PROSITE" id="PS51526">
    <property type="entry name" value="RFX_DBD"/>
    <property type="match status" value="1"/>
</dbReference>
<evidence type="ECO:0000256" key="6">
    <source>
        <dbReference type="ARBA" id="ARBA00023163"/>
    </source>
</evidence>
<dbReference type="PANTHER" id="PTHR12619">
    <property type="entry name" value="RFX TRANSCRIPTION FACTOR FAMILY"/>
    <property type="match status" value="1"/>
</dbReference>
<reference evidence="11 12" key="1">
    <citation type="submission" date="2017-12" db="EMBL/GenBank/DDBJ databases">
        <title>Hemimetabolous genomes reveal molecular basis of termite eusociality.</title>
        <authorList>
            <person name="Harrison M.C."/>
            <person name="Jongepier E."/>
            <person name="Robertson H.M."/>
            <person name="Arning N."/>
            <person name="Bitard-Feildel T."/>
            <person name="Chao H."/>
            <person name="Childers C.P."/>
            <person name="Dinh H."/>
            <person name="Doddapaneni H."/>
            <person name="Dugan S."/>
            <person name="Gowin J."/>
            <person name="Greiner C."/>
            <person name="Han Y."/>
            <person name="Hu H."/>
            <person name="Hughes D.S.T."/>
            <person name="Huylmans A.-K."/>
            <person name="Kemena C."/>
            <person name="Kremer L.P.M."/>
            <person name="Lee S.L."/>
            <person name="Lopez-Ezquerra A."/>
            <person name="Mallet L."/>
            <person name="Monroy-Kuhn J.M."/>
            <person name="Moser A."/>
            <person name="Murali S.C."/>
            <person name="Muzny D.M."/>
            <person name="Otani S."/>
            <person name="Piulachs M.-D."/>
            <person name="Poelchau M."/>
            <person name="Qu J."/>
            <person name="Schaub F."/>
            <person name="Wada-Katsumata A."/>
            <person name="Worley K.C."/>
            <person name="Xie Q."/>
            <person name="Ylla G."/>
            <person name="Poulsen M."/>
            <person name="Gibbs R.A."/>
            <person name="Schal C."/>
            <person name="Richards S."/>
            <person name="Belles X."/>
            <person name="Korb J."/>
            <person name="Bornberg-Bauer E."/>
        </authorList>
    </citation>
    <scope>NUCLEOTIDE SEQUENCE [LARGE SCALE GENOMIC DNA]</scope>
    <source>
        <tissue evidence="11">Whole body</tissue>
    </source>
</reference>
<accession>A0A2J7QRA4</accession>
<evidence type="ECO:0000313" key="12">
    <source>
        <dbReference type="Proteomes" id="UP000235965"/>
    </source>
</evidence>
<evidence type="ECO:0000256" key="5">
    <source>
        <dbReference type="ARBA" id="ARBA00023125"/>
    </source>
</evidence>
<gene>
    <name evidence="11" type="ORF">B7P43_G15768</name>
</gene>
<evidence type="ECO:0000256" key="8">
    <source>
        <dbReference type="ARBA" id="ARBA00072476"/>
    </source>
</evidence>
<dbReference type="GO" id="GO:0005634">
    <property type="term" value="C:nucleus"/>
    <property type="evidence" value="ECO:0007669"/>
    <property type="project" value="UniProtKB-SubCell"/>
</dbReference>
<keyword evidence="4" id="KW-0805">Transcription regulation</keyword>
<dbReference type="InterPro" id="IPR036390">
    <property type="entry name" value="WH_DNA-bd_sf"/>
</dbReference>
<feature type="domain" description="RFX-type winged-helix" evidence="10">
    <location>
        <begin position="103"/>
        <end position="178"/>
    </location>
</feature>
<keyword evidence="7" id="KW-0539">Nucleus</keyword>
<evidence type="ECO:0000256" key="9">
    <source>
        <dbReference type="ARBA" id="ARBA00077088"/>
    </source>
</evidence>
<keyword evidence="6" id="KW-0804">Transcription</keyword>
<dbReference type="PANTHER" id="PTHR12619:SF5">
    <property type="entry name" value="TRANSCRIPTION FACTOR RFX4"/>
    <property type="match status" value="1"/>
</dbReference>
<dbReference type="Pfam" id="PF25340">
    <property type="entry name" value="BCD_RFX"/>
    <property type="match status" value="1"/>
</dbReference>
<dbReference type="FunFam" id="1.10.10.10:FF:000211">
    <property type="entry name" value="Regulatory factor X, 6"/>
    <property type="match status" value="1"/>
</dbReference>
<comment type="subcellular location">
    <subcellularLocation>
        <location evidence="1">Nucleus</location>
    </subcellularLocation>
</comment>
<dbReference type="AlphaFoldDB" id="A0A2J7QRA4"/>
<dbReference type="InterPro" id="IPR036388">
    <property type="entry name" value="WH-like_DNA-bd_sf"/>
</dbReference>
<dbReference type="GO" id="GO:0000978">
    <property type="term" value="F:RNA polymerase II cis-regulatory region sequence-specific DNA binding"/>
    <property type="evidence" value="ECO:0007669"/>
    <property type="project" value="TreeGrafter"/>
</dbReference>
<keyword evidence="12" id="KW-1185">Reference proteome</keyword>
<dbReference type="OrthoDB" id="10056949at2759"/>
<dbReference type="InterPro" id="IPR003150">
    <property type="entry name" value="DNA-bd_RFX"/>
</dbReference>
<comment type="caution">
    <text evidence="11">The sequence shown here is derived from an EMBL/GenBank/DDBJ whole genome shotgun (WGS) entry which is preliminary data.</text>
</comment>
<keyword evidence="3" id="KW-0221">Differentiation</keyword>
<protein>
    <recommendedName>
        <fullName evidence="8">DNA-binding protein RFX6</fullName>
    </recommendedName>
    <alternativeName>
        <fullName evidence="9">Regulatory factor X 6</fullName>
    </alternativeName>
</protein>
<dbReference type="Pfam" id="PF02257">
    <property type="entry name" value="RFX_DNA_binding"/>
    <property type="match status" value="1"/>
</dbReference>
<evidence type="ECO:0000313" key="11">
    <source>
        <dbReference type="EMBL" id="PNF31105.1"/>
    </source>
</evidence>
<dbReference type="Proteomes" id="UP000235965">
    <property type="component" value="Unassembled WGS sequence"/>
</dbReference>
<dbReference type="STRING" id="105785.A0A2J7QRA4"/>
<dbReference type="Gene3D" id="1.10.10.10">
    <property type="entry name" value="Winged helix-like DNA-binding domain superfamily/Winged helix DNA-binding domain"/>
    <property type="match status" value="1"/>
</dbReference>
<dbReference type="InterPro" id="IPR039779">
    <property type="entry name" value="RFX-like"/>
</dbReference>
<dbReference type="InterPro" id="IPR057321">
    <property type="entry name" value="RFX1-4/6/8-like_BCD"/>
</dbReference>
<sequence length="391" mass="44500">MPSCQLASLGPIPDAVMDEINECILLGGAQDGSEMRIGAGVHDDVASMTCIHSVALCRFGVDTPKGTAEPARETSYNIMGGEEMTQPVMQYDNKVIPHSTPLTLRWLSENYEFAEGVCIPRSVIYKHYRDFCQKNGMTPVNPASFGKIIRQKFKRVKNRRLGTRGYSTYHYYGIGIRSFSVYYEEKYSRNGLNNRTNLPSTTAPILEFPNLQDVSLPVGVPHQLFCSFFTMYRTHCLRVFNFIYRNELDEVKEFLQHFWKGVPLHLMDILGSNAVVNMVGIWVKHFKDGNTSIEDEPWDGRPQTASTECNKEGVDEIIQDDRHVTVDTRARKLGIGHSAVQEMIESLGYREVCARWVLRLLTEDHKGQQKAITSELLQRYRHEGNDFCSVL</sequence>
<evidence type="ECO:0000256" key="2">
    <source>
        <dbReference type="ARBA" id="ARBA00022473"/>
    </source>
</evidence>
<dbReference type="SUPFAM" id="SSF46785">
    <property type="entry name" value="Winged helix' DNA-binding domain"/>
    <property type="match status" value="1"/>
</dbReference>
<keyword evidence="5" id="KW-0238">DNA-binding</keyword>
<organism evidence="11 12">
    <name type="scientific">Cryptotermes secundus</name>
    <dbReference type="NCBI Taxonomy" id="105785"/>
    <lineage>
        <taxon>Eukaryota</taxon>
        <taxon>Metazoa</taxon>
        <taxon>Ecdysozoa</taxon>
        <taxon>Arthropoda</taxon>
        <taxon>Hexapoda</taxon>
        <taxon>Insecta</taxon>
        <taxon>Pterygota</taxon>
        <taxon>Neoptera</taxon>
        <taxon>Polyneoptera</taxon>
        <taxon>Dictyoptera</taxon>
        <taxon>Blattodea</taxon>
        <taxon>Blattoidea</taxon>
        <taxon>Termitoidae</taxon>
        <taxon>Kalotermitidae</taxon>
        <taxon>Cryptotermitinae</taxon>
        <taxon>Cryptotermes</taxon>
    </lineage>
</organism>
<evidence type="ECO:0000256" key="1">
    <source>
        <dbReference type="ARBA" id="ARBA00004123"/>
    </source>
</evidence>
<name>A0A2J7QRA4_9NEOP</name>
<evidence type="ECO:0000256" key="4">
    <source>
        <dbReference type="ARBA" id="ARBA00023015"/>
    </source>
</evidence>
<evidence type="ECO:0000256" key="7">
    <source>
        <dbReference type="ARBA" id="ARBA00023242"/>
    </source>
</evidence>
<keyword evidence="2" id="KW-0217">Developmental protein</keyword>